<evidence type="ECO:0000313" key="2">
    <source>
        <dbReference type="EMBL" id="KAK0575508.1"/>
    </source>
</evidence>
<dbReference type="Proteomes" id="UP001168877">
    <property type="component" value="Unassembled WGS sequence"/>
</dbReference>
<feature type="region of interest" description="Disordered" evidence="1">
    <location>
        <begin position="78"/>
        <end position="102"/>
    </location>
</feature>
<dbReference type="AlphaFoldDB" id="A0AA39RK87"/>
<gene>
    <name evidence="2" type="ORF">LWI29_001758</name>
</gene>
<comment type="caution">
    <text evidence="2">The sequence shown here is derived from an EMBL/GenBank/DDBJ whole genome shotgun (WGS) entry which is preliminary data.</text>
</comment>
<reference evidence="2" key="1">
    <citation type="journal article" date="2022" name="Plant J.">
        <title>Strategies of tolerance reflected in two North American maple genomes.</title>
        <authorList>
            <person name="McEvoy S.L."/>
            <person name="Sezen U.U."/>
            <person name="Trouern-Trend A."/>
            <person name="McMahon S.M."/>
            <person name="Schaberg P.G."/>
            <person name="Yang J."/>
            <person name="Wegrzyn J.L."/>
            <person name="Swenson N.G."/>
        </authorList>
    </citation>
    <scope>NUCLEOTIDE SEQUENCE</scope>
    <source>
        <strain evidence="2">NS2018</strain>
    </source>
</reference>
<accession>A0AA39RK87</accession>
<reference evidence="2" key="2">
    <citation type="submission" date="2023-06" db="EMBL/GenBank/DDBJ databases">
        <authorList>
            <person name="Swenson N.G."/>
            <person name="Wegrzyn J.L."/>
            <person name="Mcevoy S.L."/>
        </authorList>
    </citation>
    <scope>NUCLEOTIDE SEQUENCE</scope>
    <source>
        <strain evidence="2">NS2018</strain>
        <tissue evidence="2">Leaf</tissue>
    </source>
</reference>
<evidence type="ECO:0000256" key="1">
    <source>
        <dbReference type="SAM" id="MobiDB-lite"/>
    </source>
</evidence>
<sequence>MELELILEEMLEDEDEERTKKQRRGIIGEEQAAAVAKKQRRGRICGEEATATKEAAAAAKKQRRGRICGEEATATKEAAATNGWWRRNSGGEGSSGREGWVEEGRDGIQMNPICFGGIRLSHVVRKMSAFIRKKGFGLTHQAKEVV</sequence>
<evidence type="ECO:0000313" key="3">
    <source>
        <dbReference type="Proteomes" id="UP001168877"/>
    </source>
</evidence>
<name>A0AA39RK87_ACESA</name>
<proteinExistence type="predicted"/>
<organism evidence="2 3">
    <name type="scientific">Acer saccharum</name>
    <name type="common">Sugar maple</name>
    <dbReference type="NCBI Taxonomy" id="4024"/>
    <lineage>
        <taxon>Eukaryota</taxon>
        <taxon>Viridiplantae</taxon>
        <taxon>Streptophyta</taxon>
        <taxon>Embryophyta</taxon>
        <taxon>Tracheophyta</taxon>
        <taxon>Spermatophyta</taxon>
        <taxon>Magnoliopsida</taxon>
        <taxon>eudicotyledons</taxon>
        <taxon>Gunneridae</taxon>
        <taxon>Pentapetalae</taxon>
        <taxon>rosids</taxon>
        <taxon>malvids</taxon>
        <taxon>Sapindales</taxon>
        <taxon>Sapindaceae</taxon>
        <taxon>Hippocastanoideae</taxon>
        <taxon>Acereae</taxon>
        <taxon>Acer</taxon>
    </lineage>
</organism>
<protein>
    <submittedName>
        <fullName evidence="2">Uncharacterized protein</fullName>
    </submittedName>
</protein>
<feature type="compositionally biased region" description="Low complexity" evidence="1">
    <location>
        <begin position="78"/>
        <end position="88"/>
    </location>
</feature>
<dbReference type="EMBL" id="JAUESC010000386">
    <property type="protein sequence ID" value="KAK0575508.1"/>
    <property type="molecule type" value="Genomic_DNA"/>
</dbReference>
<keyword evidence="3" id="KW-1185">Reference proteome</keyword>